<evidence type="ECO:0000313" key="6">
    <source>
        <dbReference type="EMBL" id="MQL71662.1"/>
    </source>
</evidence>
<reference evidence="6" key="1">
    <citation type="submission" date="2017-07" db="EMBL/GenBank/DDBJ databases">
        <title>Taro Niue Genome Assembly and Annotation.</title>
        <authorList>
            <person name="Atibalentja N."/>
            <person name="Keating K."/>
            <person name="Fields C.J."/>
        </authorList>
    </citation>
    <scope>NUCLEOTIDE SEQUENCE</scope>
    <source>
        <strain evidence="6">Niue_2</strain>
        <tissue evidence="6">Leaf</tissue>
    </source>
</reference>
<dbReference type="InterPro" id="IPR036390">
    <property type="entry name" value="WH_DNA-bd_sf"/>
</dbReference>
<evidence type="ECO:0000259" key="5">
    <source>
        <dbReference type="Pfam" id="PF08100"/>
    </source>
</evidence>
<proteinExistence type="predicted"/>
<dbReference type="OrthoDB" id="780145at2759"/>
<keyword evidence="2" id="KW-0808">Transferase</keyword>
<comment type="caution">
    <text evidence="6">The sequence shown here is derived from an EMBL/GenBank/DDBJ whole genome shotgun (WGS) entry which is preliminary data.</text>
</comment>
<name>A0A843TH03_COLES</name>
<dbReference type="PANTHER" id="PTHR11746">
    <property type="entry name" value="O-METHYLTRANSFERASE"/>
    <property type="match status" value="1"/>
</dbReference>
<keyword evidence="1" id="KW-0489">Methyltransferase</keyword>
<dbReference type="EMBL" id="NMUH01000106">
    <property type="protein sequence ID" value="MQL71662.1"/>
    <property type="molecule type" value="Genomic_DNA"/>
</dbReference>
<dbReference type="Proteomes" id="UP000652761">
    <property type="component" value="Unassembled WGS sequence"/>
</dbReference>
<gene>
    <name evidence="6" type="ORF">Taro_004004</name>
</gene>
<feature type="region of interest" description="Disordered" evidence="4">
    <location>
        <begin position="96"/>
        <end position="119"/>
    </location>
</feature>
<evidence type="ECO:0000313" key="7">
    <source>
        <dbReference type="Proteomes" id="UP000652761"/>
    </source>
</evidence>
<dbReference type="GO" id="GO:0046983">
    <property type="term" value="F:protein dimerization activity"/>
    <property type="evidence" value="ECO:0007669"/>
    <property type="project" value="InterPro"/>
</dbReference>
<evidence type="ECO:0000256" key="2">
    <source>
        <dbReference type="ARBA" id="ARBA00022679"/>
    </source>
</evidence>
<evidence type="ECO:0000256" key="3">
    <source>
        <dbReference type="ARBA" id="ARBA00022691"/>
    </source>
</evidence>
<accession>A0A843TH03</accession>
<organism evidence="6 7">
    <name type="scientific">Colocasia esculenta</name>
    <name type="common">Wild taro</name>
    <name type="synonym">Arum esculentum</name>
    <dbReference type="NCBI Taxonomy" id="4460"/>
    <lineage>
        <taxon>Eukaryota</taxon>
        <taxon>Viridiplantae</taxon>
        <taxon>Streptophyta</taxon>
        <taxon>Embryophyta</taxon>
        <taxon>Tracheophyta</taxon>
        <taxon>Spermatophyta</taxon>
        <taxon>Magnoliopsida</taxon>
        <taxon>Liliopsida</taxon>
        <taxon>Araceae</taxon>
        <taxon>Aroideae</taxon>
        <taxon>Colocasieae</taxon>
        <taxon>Colocasia</taxon>
    </lineage>
</organism>
<keyword evidence="3" id="KW-0949">S-adenosyl-L-methionine</keyword>
<sequence length="119" mass="12995">MQLASASILPMTLKAAMELELLEIIKGMGLGAQISTAEIATLLPSKNLQSSIMLICILRLLASYSILTCSHVDGEDGKVGRRYGLAPVCKILDPERGRCLHGRPDTHEPREGPWRQEEA</sequence>
<protein>
    <recommendedName>
        <fullName evidence="5">O-methyltransferase dimerisation domain-containing protein</fullName>
    </recommendedName>
</protein>
<dbReference type="GO" id="GO:0032259">
    <property type="term" value="P:methylation"/>
    <property type="evidence" value="ECO:0007669"/>
    <property type="project" value="UniProtKB-KW"/>
</dbReference>
<dbReference type="Pfam" id="PF08100">
    <property type="entry name" value="Dimerisation"/>
    <property type="match status" value="1"/>
</dbReference>
<dbReference type="Gene3D" id="1.10.10.10">
    <property type="entry name" value="Winged helix-like DNA-binding domain superfamily/Winged helix DNA-binding domain"/>
    <property type="match status" value="1"/>
</dbReference>
<keyword evidence="7" id="KW-1185">Reference proteome</keyword>
<dbReference type="GO" id="GO:0008168">
    <property type="term" value="F:methyltransferase activity"/>
    <property type="evidence" value="ECO:0007669"/>
    <property type="project" value="UniProtKB-KW"/>
</dbReference>
<dbReference type="InterPro" id="IPR016461">
    <property type="entry name" value="COMT-like"/>
</dbReference>
<dbReference type="AlphaFoldDB" id="A0A843TH03"/>
<evidence type="ECO:0000256" key="1">
    <source>
        <dbReference type="ARBA" id="ARBA00022603"/>
    </source>
</evidence>
<evidence type="ECO:0000256" key="4">
    <source>
        <dbReference type="SAM" id="MobiDB-lite"/>
    </source>
</evidence>
<dbReference type="InterPro" id="IPR012967">
    <property type="entry name" value="COMT_dimerisation"/>
</dbReference>
<dbReference type="InterPro" id="IPR036388">
    <property type="entry name" value="WH-like_DNA-bd_sf"/>
</dbReference>
<dbReference type="SUPFAM" id="SSF46785">
    <property type="entry name" value="Winged helix' DNA-binding domain"/>
    <property type="match status" value="1"/>
</dbReference>
<feature type="domain" description="O-methyltransferase dimerisation" evidence="5">
    <location>
        <begin position="1"/>
        <end position="92"/>
    </location>
</feature>
<dbReference type="FunFam" id="1.10.10.10:FF:000357">
    <property type="entry name" value="Caffeic acid 3-O-methyltransferase"/>
    <property type="match status" value="1"/>
</dbReference>